<sequence>MRKVLTVIMSLILVMLLGIAGYMYVEGKGLLATPIGTTEVGNKMTYQEVSSALLNTEKAYVEVVHIKVEEQKKAREEAALLEARSNFSAQPGVPVGSPGESGEKVVYLTIDDGPSALTSQVLDILDRYQAKATFFVTGAMPDYYHLIGEAYRRGHTIGLHTMTHDYAKVYASVGAYFADLEQIGSVVSGQIGYVPCFIRFPGGSSNQISANYSKGIMSTLVGAVQEKGYQYYDWNCSVGDGSVVNADQVVANGTSKSNQNIVLLCHDSQTKQATVDGLPRVIEHYQSQGYVFKALDRNSYAPHHGVGN</sequence>
<dbReference type="PROSITE" id="PS51677">
    <property type="entry name" value="NODB"/>
    <property type="match status" value="1"/>
</dbReference>
<feature type="domain" description="NodB homology" evidence="2">
    <location>
        <begin position="104"/>
        <end position="293"/>
    </location>
</feature>
<proteinExistence type="predicted"/>
<evidence type="ECO:0000256" key="1">
    <source>
        <dbReference type="SAM" id="Phobius"/>
    </source>
</evidence>
<name>A0ABT1EKZ5_9FIRM</name>
<comment type="caution">
    <text evidence="3">The sequence shown here is derived from an EMBL/GenBank/DDBJ whole genome shotgun (WGS) entry which is preliminary data.</text>
</comment>
<dbReference type="RefSeq" id="WP_262070259.1">
    <property type="nucleotide sequence ID" value="NZ_JAMXOC010000031.1"/>
</dbReference>
<dbReference type="PANTHER" id="PTHR10587">
    <property type="entry name" value="GLYCOSYL TRANSFERASE-RELATED"/>
    <property type="match status" value="1"/>
</dbReference>
<feature type="transmembrane region" description="Helical" evidence="1">
    <location>
        <begin position="7"/>
        <end position="25"/>
    </location>
</feature>
<dbReference type="InterPro" id="IPR002509">
    <property type="entry name" value="NODB_dom"/>
</dbReference>
<evidence type="ECO:0000313" key="3">
    <source>
        <dbReference type="EMBL" id="MCP1111384.1"/>
    </source>
</evidence>
<evidence type="ECO:0000259" key="2">
    <source>
        <dbReference type="PROSITE" id="PS51677"/>
    </source>
</evidence>
<gene>
    <name evidence="3" type="ORF">NK118_14110</name>
</gene>
<dbReference type="InterPro" id="IPR011330">
    <property type="entry name" value="Glyco_hydro/deAcase_b/a-brl"/>
</dbReference>
<protein>
    <submittedName>
        <fullName evidence="3">Polysaccharide deacetylase</fullName>
    </submittedName>
</protein>
<keyword evidence="1" id="KW-0472">Membrane</keyword>
<accession>A0ABT1EKZ5</accession>
<dbReference type="Pfam" id="PF01522">
    <property type="entry name" value="Polysacc_deac_1"/>
    <property type="match status" value="1"/>
</dbReference>
<dbReference type="InterPro" id="IPR050248">
    <property type="entry name" value="Polysacc_deacetylase_ArnD"/>
</dbReference>
<keyword evidence="4" id="KW-1185">Reference proteome</keyword>
<dbReference type="SUPFAM" id="SSF88713">
    <property type="entry name" value="Glycoside hydrolase/deacetylase"/>
    <property type="match status" value="1"/>
</dbReference>
<keyword evidence="1" id="KW-0812">Transmembrane</keyword>
<dbReference type="CDD" id="cd10944">
    <property type="entry name" value="CE4_SmPgdA_like"/>
    <property type="match status" value="1"/>
</dbReference>
<dbReference type="EMBL" id="JAMZFV010000031">
    <property type="protein sequence ID" value="MCP1111384.1"/>
    <property type="molecule type" value="Genomic_DNA"/>
</dbReference>
<dbReference type="PANTHER" id="PTHR10587:SF125">
    <property type="entry name" value="POLYSACCHARIDE DEACETYLASE YHEN-RELATED"/>
    <property type="match status" value="1"/>
</dbReference>
<keyword evidence="1" id="KW-1133">Transmembrane helix</keyword>
<dbReference type="Gene3D" id="3.20.20.370">
    <property type="entry name" value="Glycoside hydrolase/deacetylase"/>
    <property type="match status" value="1"/>
</dbReference>
<reference evidence="3 4" key="1">
    <citation type="journal article" date="2022" name="Genome Biol. Evol.">
        <title>Host diet, physiology and behaviors set the stage for Lachnospiraceae cladogenesis.</title>
        <authorList>
            <person name="Vera-Ponce De Leon A."/>
            <person name="Schneider M."/>
            <person name="Jahnes B.C."/>
            <person name="Sadowski V."/>
            <person name="Camuy-Velez L.A."/>
            <person name="Duan J."/>
            <person name="Sabree Z.L."/>
        </authorList>
    </citation>
    <scope>NUCLEOTIDE SEQUENCE [LARGE SCALE GENOMIC DNA]</scope>
    <source>
        <strain evidence="3 4">PAL227</strain>
    </source>
</reference>
<evidence type="ECO:0000313" key="4">
    <source>
        <dbReference type="Proteomes" id="UP001523565"/>
    </source>
</evidence>
<dbReference type="Proteomes" id="UP001523565">
    <property type="component" value="Unassembled WGS sequence"/>
</dbReference>
<organism evidence="3 4">
    <name type="scientific">Ohessyouella blattaphilus</name>
    <dbReference type="NCBI Taxonomy" id="2949333"/>
    <lineage>
        <taxon>Bacteria</taxon>
        <taxon>Bacillati</taxon>
        <taxon>Bacillota</taxon>
        <taxon>Clostridia</taxon>
        <taxon>Lachnospirales</taxon>
        <taxon>Lachnospiraceae</taxon>
        <taxon>Ohessyouella</taxon>
    </lineage>
</organism>